<accession>A0A4Z2EK78</accession>
<keyword evidence="3" id="KW-1185">Reference proteome</keyword>
<protein>
    <submittedName>
        <fullName evidence="2">Uncharacterized protein</fullName>
    </submittedName>
</protein>
<feature type="region of interest" description="Disordered" evidence="1">
    <location>
        <begin position="37"/>
        <end position="57"/>
    </location>
</feature>
<organism evidence="2 3">
    <name type="scientific">Liparis tanakae</name>
    <name type="common">Tanaka's snailfish</name>
    <dbReference type="NCBI Taxonomy" id="230148"/>
    <lineage>
        <taxon>Eukaryota</taxon>
        <taxon>Metazoa</taxon>
        <taxon>Chordata</taxon>
        <taxon>Craniata</taxon>
        <taxon>Vertebrata</taxon>
        <taxon>Euteleostomi</taxon>
        <taxon>Actinopterygii</taxon>
        <taxon>Neopterygii</taxon>
        <taxon>Teleostei</taxon>
        <taxon>Neoteleostei</taxon>
        <taxon>Acanthomorphata</taxon>
        <taxon>Eupercaria</taxon>
        <taxon>Perciformes</taxon>
        <taxon>Cottioidei</taxon>
        <taxon>Cottales</taxon>
        <taxon>Liparidae</taxon>
        <taxon>Liparis</taxon>
    </lineage>
</organism>
<feature type="region of interest" description="Disordered" evidence="1">
    <location>
        <begin position="1"/>
        <end position="24"/>
    </location>
</feature>
<evidence type="ECO:0000313" key="3">
    <source>
        <dbReference type="Proteomes" id="UP000314294"/>
    </source>
</evidence>
<name>A0A4Z2EK78_9TELE</name>
<dbReference type="AlphaFoldDB" id="A0A4Z2EK78"/>
<dbReference type="EMBL" id="SRLO01006139">
    <property type="protein sequence ID" value="TNN29041.1"/>
    <property type="molecule type" value="Genomic_DNA"/>
</dbReference>
<evidence type="ECO:0000256" key="1">
    <source>
        <dbReference type="SAM" id="MobiDB-lite"/>
    </source>
</evidence>
<dbReference type="Proteomes" id="UP000314294">
    <property type="component" value="Unassembled WGS sequence"/>
</dbReference>
<proteinExistence type="predicted"/>
<comment type="caution">
    <text evidence="2">The sequence shown here is derived from an EMBL/GenBank/DDBJ whole genome shotgun (WGS) entry which is preliminary data.</text>
</comment>
<gene>
    <name evidence="2" type="ORF">EYF80_060811</name>
</gene>
<sequence length="74" mass="7739">MRCESSDMGDTEASRRGARAPVCWPGGRKHLQAAGAIRAGRSPSGSDETPPGGVCRQRGVAALPPARLRVLVSR</sequence>
<evidence type="ECO:0000313" key="2">
    <source>
        <dbReference type="EMBL" id="TNN29041.1"/>
    </source>
</evidence>
<reference evidence="2 3" key="1">
    <citation type="submission" date="2019-03" db="EMBL/GenBank/DDBJ databases">
        <title>First draft genome of Liparis tanakae, snailfish: a comprehensive survey of snailfish specific genes.</title>
        <authorList>
            <person name="Kim W."/>
            <person name="Song I."/>
            <person name="Jeong J.-H."/>
            <person name="Kim D."/>
            <person name="Kim S."/>
            <person name="Ryu S."/>
            <person name="Song J.Y."/>
            <person name="Lee S.K."/>
        </authorList>
    </citation>
    <scope>NUCLEOTIDE SEQUENCE [LARGE SCALE GENOMIC DNA]</scope>
    <source>
        <tissue evidence="2">Muscle</tissue>
    </source>
</reference>